<protein>
    <submittedName>
        <fullName evidence="1">Uncharacterized protein</fullName>
    </submittedName>
</protein>
<proteinExistence type="predicted"/>
<reference evidence="1" key="1">
    <citation type="submission" date="2014-12" db="EMBL/GenBank/DDBJ databases">
        <title>Insight into the proteome of Arion vulgaris.</title>
        <authorList>
            <person name="Aradska J."/>
            <person name="Bulat T."/>
            <person name="Smidak R."/>
            <person name="Sarate P."/>
            <person name="Gangsoo J."/>
            <person name="Sialana F."/>
            <person name="Bilban M."/>
            <person name="Lubec G."/>
        </authorList>
    </citation>
    <scope>NUCLEOTIDE SEQUENCE</scope>
    <source>
        <tissue evidence="1">Skin</tissue>
    </source>
</reference>
<feature type="non-terminal residue" evidence="1">
    <location>
        <position position="120"/>
    </location>
</feature>
<sequence length="120" mass="13615">LRNKLKREEEDFFKREQALIHGYTAEIEHLKYELAKLKSKVPSTPVSRGKRKIIDNSMSSSLLDSHSELSVVGDSKLLNTQTEDSLKDKQTVIIVSNELLETQQQLLSVNAAFRKCQTVA</sequence>
<organism evidence="1">
    <name type="scientific">Arion vulgaris</name>
    <dbReference type="NCBI Taxonomy" id="1028688"/>
    <lineage>
        <taxon>Eukaryota</taxon>
        <taxon>Metazoa</taxon>
        <taxon>Spiralia</taxon>
        <taxon>Lophotrochozoa</taxon>
        <taxon>Mollusca</taxon>
        <taxon>Gastropoda</taxon>
        <taxon>Heterobranchia</taxon>
        <taxon>Euthyneura</taxon>
        <taxon>Panpulmonata</taxon>
        <taxon>Eupulmonata</taxon>
        <taxon>Stylommatophora</taxon>
        <taxon>Helicina</taxon>
        <taxon>Arionoidea</taxon>
        <taxon>Arionidae</taxon>
        <taxon>Arion</taxon>
    </lineage>
</organism>
<feature type="non-terminal residue" evidence="1">
    <location>
        <position position="1"/>
    </location>
</feature>
<accession>A0A0B6Z6Q7</accession>
<evidence type="ECO:0000313" key="1">
    <source>
        <dbReference type="EMBL" id="CEK64057.1"/>
    </source>
</evidence>
<gene>
    <name evidence="1" type="primary">ORF50492</name>
</gene>
<dbReference type="EMBL" id="HACG01017192">
    <property type="protein sequence ID" value="CEK64057.1"/>
    <property type="molecule type" value="Transcribed_RNA"/>
</dbReference>
<dbReference type="AlphaFoldDB" id="A0A0B6Z6Q7"/>
<name>A0A0B6Z6Q7_9EUPU</name>